<evidence type="ECO:0000313" key="4">
    <source>
        <dbReference type="Proteomes" id="UP000007875"/>
    </source>
</evidence>
<evidence type="ECO:0000259" key="2">
    <source>
        <dbReference type="PROSITE" id="PS51465"/>
    </source>
</evidence>
<accession>H2Y758</accession>
<evidence type="ECO:0000313" key="3">
    <source>
        <dbReference type="Ensembl" id="ENSCSAVP00000001156.1"/>
    </source>
</evidence>
<dbReference type="Ensembl" id="ENSCSAVT00000001169.1">
    <property type="protein sequence ID" value="ENSCSAVP00000001156.1"/>
    <property type="gene ID" value="ENSCSAVG00000000648.1"/>
</dbReference>
<dbReference type="SUPFAM" id="SSF100895">
    <property type="entry name" value="Kazal-type serine protease inhibitors"/>
    <property type="match status" value="1"/>
</dbReference>
<proteinExistence type="predicted"/>
<dbReference type="Proteomes" id="UP000007875">
    <property type="component" value="Unassembled WGS sequence"/>
</dbReference>
<reference evidence="3" key="3">
    <citation type="submission" date="2025-09" db="UniProtKB">
        <authorList>
            <consortium name="Ensembl"/>
        </authorList>
    </citation>
    <scope>IDENTIFICATION</scope>
</reference>
<keyword evidence="4" id="KW-1185">Reference proteome</keyword>
<reference evidence="4" key="1">
    <citation type="submission" date="2003-08" db="EMBL/GenBank/DDBJ databases">
        <authorList>
            <person name="Birren B."/>
            <person name="Nusbaum C."/>
            <person name="Abebe A."/>
            <person name="Abouelleil A."/>
            <person name="Adekoya E."/>
            <person name="Ait-zahra M."/>
            <person name="Allen N."/>
            <person name="Allen T."/>
            <person name="An P."/>
            <person name="Anderson M."/>
            <person name="Anderson S."/>
            <person name="Arachchi H."/>
            <person name="Armbruster J."/>
            <person name="Bachantsang P."/>
            <person name="Baldwin J."/>
            <person name="Barry A."/>
            <person name="Bayul T."/>
            <person name="Blitshsteyn B."/>
            <person name="Bloom T."/>
            <person name="Blye J."/>
            <person name="Boguslavskiy L."/>
            <person name="Borowsky M."/>
            <person name="Boukhgalter B."/>
            <person name="Brunache A."/>
            <person name="Butler J."/>
            <person name="Calixte N."/>
            <person name="Calvo S."/>
            <person name="Camarata J."/>
            <person name="Campo K."/>
            <person name="Chang J."/>
            <person name="Cheshatsang Y."/>
            <person name="Citroen M."/>
            <person name="Collymore A."/>
            <person name="Considine T."/>
            <person name="Cook A."/>
            <person name="Cooke P."/>
            <person name="Corum B."/>
            <person name="Cuomo C."/>
            <person name="David R."/>
            <person name="Dawoe T."/>
            <person name="Degray S."/>
            <person name="Dodge S."/>
            <person name="Dooley K."/>
            <person name="Dorje P."/>
            <person name="Dorjee K."/>
            <person name="Dorris L."/>
            <person name="Duffey N."/>
            <person name="Dupes A."/>
            <person name="Elkins T."/>
            <person name="Engels R."/>
            <person name="Erickson J."/>
            <person name="Farina A."/>
            <person name="Faro S."/>
            <person name="Ferreira P."/>
            <person name="Fischer H."/>
            <person name="Fitzgerald M."/>
            <person name="Foley K."/>
            <person name="Gage D."/>
            <person name="Galagan J."/>
            <person name="Gearin G."/>
            <person name="Gnerre S."/>
            <person name="Gnirke A."/>
            <person name="Goyette A."/>
            <person name="Graham J."/>
            <person name="Grandbois E."/>
            <person name="Gyaltsen K."/>
            <person name="Hafez N."/>
            <person name="Hagopian D."/>
            <person name="Hagos B."/>
            <person name="Hall J."/>
            <person name="Hatcher B."/>
            <person name="Heller A."/>
            <person name="Higgins H."/>
            <person name="Honan T."/>
            <person name="Horn A."/>
            <person name="Houde N."/>
            <person name="Hughes L."/>
            <person name="Hulme W."/>
            <person name="Husby E."/>
            <person name="Iliev I."/>
            <person name="Jaffe D."/>
            <person name="Jones C."/>
            <person name="Kamal M."/>
            <person name="Kamat A."/>
            <person name="Kamvysselis M."/>
            <person name="Karlsson E."/>
            <person name="Kells C."/>
            <person name="Kieu A."/>
            <person name="Kisner P."/>
            <person name="Kodira C."/>
            <person name="Kulbokas E."/>
            <person name="Labutti K."/>
            <person name="Lama D."/>
            <person name="Landers T."/>
            <person name="Leger J."/>
            <person name="Levine S."/>
            <person name="Lewis D."/>
            <person name="Lewis T."/>
            <person name="Lindblad-toh K."/>
            <person name="Liu X."/>
            <person name="Lokyitsang T."/>
            <person name="Lokyitsang Y."/>
            <person name="Lucien O."/>
            <person name="Lui A."/>
            <person name="Ma L.J."/>
            <person name="Mabbitt R."/>
            <person name="Macdonald J."/>
            <person name="Maclean C."/>
            <person name="Major J."/>
            <person name="Manning J."/>
            <person name="Marabella R."/>
            <person name="Maru K."/>
            <person name="Matthews C."/>
            <person name="Mauceli E."/>
            <person name="Mccarthy M."/>
            <person name="Mcdonough S."/>
            <person name="Mcghee T."/>
            <person name="Meldrim J."/>
            <person name="Meneus L."/>
            <person name="Mesirov J."/>
            <person name="Mihalev A."/>
            <person name="Mihova T."/>
            <person name="Mikkelsen T."/>
            <person name="Mlenga V."/>
            <person name="Moru K."/>
            <person name="Mozes J."/>
            <person name="Mulrain L."/>
            <person name="Munson G."/>
            <person name="Naylor J."/>
            <person name="Newes C."/>
            <person name="Nguyen C."/>
            <person name="Nguyen N."/>
            <person name="Nguyen T."/>
            <person name="Nicol R."/>
            <person name="Nielsen C."/>
            <person name="Nizzari M."/>
            <person name="Norbu C."/>
            <person name="Norbu N."/>
            <person name="O'donnell P."/>
            <person name="Okoawo O."/>
            <person name="O'leary S."/>
            <person name="Omotosho B."/>
            <person name="O'neill K."/>
            <person name="Osman S."/>
            <person name="Parker S."/>
            <person name="Perrin D."/>
            <person name="Phunkhang P."/>
            <person name="Piqani B."/>
            <person name="Purcell S."/>
            <person name="Rachupka T."/>
            <person name="Ramasamy U."/>
            <person name="Rameau R."/>
            <person name="Ray V."/>
            <person name="Raymond C."/>
            <person name="Retta R."/>
            <person name="Richardson S."/>
            <person name="Rise C."/>
            <person name="Rodriguez J."/>
            <person name="Rogers J."/>
            <person name="Rogov P."/>
            <person name="Rutman M."/>
            <person name="Schupbach R."/>
            <person name="Seaman C."/>
            <person name="Settipalli S."/>
            <person name="Sharpe T."/>
            <person name="Sheridan J."/>
            <person name="Sherpa N."/>
            <person name="Shi J."/>
            <person name="Smirnov S."/>
            <person name="Smith C."/>
            <person name="Sougnez C."/>
            <person name="Spencer B."/>
            <person name="Stalker J."/>
            <person name="Stange-thomann N."/>
            <person name="Stavropoulos S."/>
            <person name="Stetson K."/>
            <person name="Stone C."/>
            <person name="Stone S."/>
            <person name="Stubbs M."/>
            <person name="Talamas J."/>
            <person name="Tchuinga P."/>
            <person name="Tenzing P."/>
            <person name="Tesfaye S."/>
            <person name="Theodore J."/>
            <person name="Thoulutsang Y."/>
            <person name="Topham K."/>
            <person name="Towey S."/>
            <person name="Tsamla T."/>
            <person name="Tsomo N."/>
            <person name="Vallee D."/>
            <person name="Vassiliev H."/>
            <person name="Venkataraman V."/>
            <person name="Vinson J."/>
            <person name="Vo A."/>
            <person name="Wade C."/>
            <person name="Wang S."/>
            <person name="Wangchuk T."/>
            <person name="Wangdi T."/>
            <person name="Whittaker C."/>
            <person name="Wilkinson J."/>
            <person name="Wu Y."/>
            <person name="Wyman D."/>
            <person name="Yadav S."/>
            <person name="Yang S."/>
            <person name="Yang X."/>
            <person name="Yeager S."/>
            <person name="Yee E."/>
            <person name="Young G."/>
            <person name="Zainoun J."/>
            <person name="Zembeck L."/>
            <person name="Zimmer A."/>
            <person name="Zody M."/>
            <person name="Lander E."/>
        </authorList>
    </citation>
    <scope>NUCLEOTIDE SEQUENCE [LARGE SCALE GENOMIC DNA]</scope>
</reference>
<feature type="compositionally biased region" description="Polar residues" evidence="1">
    <location>
        <begin position="25"/>
        <end position="36"/>
    </location>
</feature>
<sequence>MPICGSDGKTYGNTCTFCIQKVQHNPSLTGTHGSCASSPSSSSRRRRWKW</sequence>
<evidence type="ECO:0000256" key="1">
    <source>
        <dbReference type="SAM" id="MobiDB-lite"/>
    </source>
</evidence>
<dbReference type="CDD" id="cd00104">
    <property type="entry name" value="KAZAL_FS"/>
    <property type="match status" value="1"/>
</dbReference>
<organism evidence="3 4">
    <name type="scientific">Ciona savignyi</name>
    <name type="common">Pacific transparent sea squirt</name>
    <dbReference type="NCBI Taxonomy" id="51511"/>
    <lineage>
        <taxon>Eukaryota</taxon>
        <taxon>Metazoa</taxon>
        <taxon>Chordata</taxon>
        <taxon>Tunicata</taxon>
        <taxon>Ascidiacea</taxon>
        <taxon>Phlebobranchia</taxon>
        <taxon>Cionidae</taxon>
        <taxon>Ciona</taxon>
    </lineage>
</organism>
<feature type="domain" description="Kazal-like" evidence="2">
    <location>
        <begin position="1"/>
        <end position="37"/>
    </location>
</feature>
<feature type="region of interest" description="Disordered" evidence="1">
    <location>
        <begin position="25"/>
        <end position="50"/>
    </location>
</feature>
<reference evidence="3" key="2">
    <citation type="submission" date="2025-08" db="UniProtKB">
        <authorList>
            <consortium name="Ensembl"/>
        </authorList>
    </citation>
    <scope>IDENTIFICATION</scope>
</reference>
<name>H2Y758_CIOSA</name>
<dbReference type="AlphaFoldDB" id="H2Y758"/>
<dbReference type="InterPro" id="IPR036058">
    <property type="entry name" value="Kazal_dom_sf"/>
</dbReference>
<dbReference type="GeneTree" id="ENSGT00390000011321"/>
<protein>
    <recommendedName>
        <fullName evidence="2">Kazal-like domain-containing protein</fullName>
    </recommendedName>
</protein>
<dbReference type="PROSITE" id="PS51465">
    <property type="entry name" value="KAZAL_2"/>
    <property type="match status" value="1"/>
</dbReference>
<dbReference type="Pfam" id="PF00050">
    <property type="entry name" value="Kazal_1"/>
    <property type="match status" value="1"/>
</dbReference>
<dbReference type="InterPro" id="IPR002350">
    <property type="entry name" value="Kazal_dom"/>
</dbReference>
<dbReference type="InParanoid" id="H2Y758"/>
<dbReference type="Gene3D" id="3.30.60.30">
    <property type="match status" value="1"/>
</dbReference>
<dbReference type="HOGENOM" id="CLU_3124479_0_0_1"/>